<organism evidence="1">
    <name type="scientific">Strongyloides ratti</name>
    <name type="common">Parasitic roundworm</name>
    <dbReference type="NCBI Taxonomy" id="34506"/>
    <lineage>
        <taxon>Eukaryota</taxon>
        <taxon>Metazoa</taxon>
        <taxon>Ecdysozoa</taxon>
        <taxon>Nematoda</taxon>
        <taxon>Chromadorea</taxon>
        <taxon>Rhabditida</taxon>
        <taxon>Tylenchina</taxon>
        <taxon>Panagrolaimomorpha</taxon>
        <taxon>Strongyloidoidea</taxon>
        <taxon>Strongyloididae</taxon>
        <taxon>Strongyloides</taxon>
    </lineage>
</organism>
<dbReference type="RefSeq" id="XP_024505008.1">
    <property type="nucleotide sequence ID" value="XM_024651319.1"/>
</dbReference>
<sequence length="98" mass="11183">MNLRKTQFDGFKMKDCHFQTLKIIMEWANYNNGKSYLINPEKYEFSECDMPPLPDAKYLGMGSFSSVRQAGNIKNDSVGLIYVVDSIKNCISCVTIIN</sequence>
<dbReference type="AlphaFoldDB" id="A0A090LCG6"/>
<protein>
    <submittedName>
        <fullName evidence="1 3">Uncharacterized protein</fullName>
    </submittedName>
</protein>
<evidence type="ECO:0000313" key="3">
    <source>
        <dbReference type="WBParaSite" id="SRAE_2000048400.1"/>
    </source>
</evidence>
<reference evidence="1 2" key="1">
    <citation type="submission" date="2014-09" db="EMBL/GenBank/DDBJ databases">
        <authorList>
            <person name="Martin A.A."/>
        </authorList>
    </citation>
    <scope>NUCLEOTIDE SEQUENCE</scope>
    <source>
        <strain evidence="2">ED321</strain>
        <strain evidence="1">ED321 Heterogonic</strain>
    </source>
</reference>
<reference evidence="3" key="2">
    <citation type="submission" date="2020-12" db="UniProtKB">
        <authorList>
            <consortium name="WormBaseParasite"/>
        </authorList>
    </citation>
    <scope>IDENTIFICATION</scope>
</reference>
<accession>A0A090LCG6</accession>
<evidence type="ECO:0000313" key="4">
    <source>
        <dbReference type="WormBase" id="SRAE_2000048400"/>
    </source>
</evidence>
<dbReference type="WormBase" id="SRAE_2000048400">
    <property type="protein sequence ID" value="SRP08830"/>
    <property type="gene ID" value="WBGene00260678"/>
</dbReference>
<evidence type="ECO:0000313" key="2">
    <source>
        <dbReference type="Proteomes" id="UP000035682"/>
    </source>
</evidence>
<dbReference type="OrthoDB" id="9981668at2759"/>
<gene>
    <name evidence="1 3 4" type="ORF">SRAE_2000048400</name>
</gene>
<name>A0A090LCG6_STRRB</name>
<keyword evidence="2" id="KW-1185">Reference proteome</keyword>
<dbReference type="WBParaSite" id="SRAE_2000048400.1">
    <property type="protein sequence ID" value="SRAE_2000048400.1"/>
    <property type="gene ID" value="WBGene00260678"/>
</dbReference>
<dbReference type="CTD" id="36378172"/>
<dbReference type="Proteomes" id="UP000035682">
    <property type="component" value="Unplaced"/>
</dbReference>
<dbReference type="EMBL" id="LN609529">
    <property type="protein sequence ID" value="CEF65808.1"/>
    <property type="molecule type" value="Genomic_DNA"/>
</dbReference>
<dbReference type="GeneID" id="36378172"/>
<proteinExistence type="predicted"/>
<evidence type="ECO:0000313" key="1">
    <source>
        <dbReference type="EMBL" id="CEF65808.1"/>
    </source>
</evidence>